<dbReference type="InterPro" id="IPR038186">
    <property type="entry name" value="CHAD_dom_sf"/>
</dbReference>
<dbReference type="PANTHER" id="PTHR39339">
    <property type="entry name" value="SLR1444 PROTEIN"/>
    <property type="match status" value="1"/>
</dbReference>
<dbReference type="SMART" id="SM00880">
    <property type="entry name" value="CHAD"/>
    <property type="match status" value="1"/>
</dbReference>
<accession>A0A410K0F3</accession>
<dbReference type="OrthoDB" id="9810154at2"/>
<evidence type="ECO:0000313" key="2">
    <source>
        <dbReference type="EMBL" id="QAR33884.1"/>
    </source>
</evidence>
<evidence type="ECO:0000259" key="1">
    <source>
        <dbReference type="PROSITE" id="PS51708"/>
    </source>
</evidence>
<dbReference type="InterPro" id="IPR007899">
    <property type="entry name" value="CHAD_dom"/>
</dbReference>
<gene>
    <name evidence="2" type="ORF">EP073_10865</name>
</gene>
<proteinExistence type="predicted"/>
<organism evidence="2 3">
    <name type="scientific">Geovibrio thiophilus</name>
    <dbReference type="NCBI Taxonomy" id="139438"/>
    <lineage>
        <taxon>Bacteria</taxon>
        <taxon>Pseudomonadati</taxon>
        <taxon>Deferribacterota</taxon>
        <taxon>Deferribacteres</taxon>
        <taxon>Deferribacterales</taxon>
        <taxon>Geovibrionaceae</taxon>
        <taxon>Geovibrio</taxon>
    </lineage>
</organism>
<dbReference type="EMBL" id="CP035108">
    <property type="protein sequence ID" value="QAR33884.1"/>
    <property type="molecule type" value="Genomic_DNA"/>
</dbReference>
<dbReference type="Pfam" id="PF05235">
    <property type="entry name" value="CHAD"/>
    <property type="match status" value="1"/>
</dbReference>
<feature type="domain" description="CHAD" evidence="1">
    <location>
        <begin position="199"/>
        <end position="484"/>
    </location>
</feature>
<dbReference type="AlphaFoldDB" id="A0A410K0F3"/>
<reference evidence="2 3" key="1">
    <citation type="submission" date="2019-01" db="EMBL/GenBank/DDBJ databases">
        <title>Geovibrio thiophilus DSM 11263, complete genome.</title>
        <authorList>
            <person name="Spring S."/>
            <person name="Bunk B."/>
            <person name="Sproer C."/>
        </authorList>
    </citation>
    <scope>NUCLEOTIDE SEQUENCE [LARGE SCALE GENOMIC DNA]</scope>
    <source>
        <strain evidence="2 3">DSM 11263</strain>
    </source>
</reference>
<evidence type="ECO:0000313" key="3">
    <source>
        <dbReference type="Proteomes" id="UP000287502"/>
    </source>
</evidence>
<keyword evidence="3" id="KW-1185">Reference proteome</keyword>
<dbReference type="KEGG" id="gtl:EP073_10865"/>
<dbReference type="PANTHER" id="PTHR39339:SF1">
    <property type="entry name" value="CHAD DOMAIN-CONTAINING PROTEIN"/>
    <property type="match status" value="1"/>
</dbReference>
<dbReference type="RefSeq" id="WP_128467169.1">
    <property type="nucleotide sequence ID" value="NZ_CP035108.1"/>
</dbReference>
<dbReference type="PROSITE" id="PS51708">
    <property type="entry name" value="CHAD"/>
    <property type="match status" value="1"/>
</dbReference>
<dbReference type="Gene3D" id="1.40.20.10">
    <property type="entry name" value="CHAD domain"/>
    <property type="match status" value="1"/>
</dbReference>
<sequence length="496" mass="56415">MKKQIFVLASFAPAELSGFTGWSLRSEVIKGSAESGHILDTFDWLLWQADCVLFSSPSLLRLYRGGKTVSTEISLPPETYEDIPEGKLRDIVRISTSPRVLEAKAECALKTGYFSIINEDGKTVCRLGLTEISTDGFSCYFAELMPMKGYEKEAALVQAALEDQGGKETRKSPPVYALRKSGLKPGAYKTSAEADNIPDARTGDVLRDILLQLLNIMEQNEEGVTRGRDPEFLHDYRVALRRSRSAFSMFRGVFPPEEHSHFRERLSGLFALTSLSRDLDVYIKKIREYREILPEDMRDELLPVEKYLINSKKKEQGKLIALFGSEEYRSLKSDWRDFLTREIHTEQGERCVRDSAAEVIKNAYGKILKSGRRLHAGSPAGEIHRVRIGCKKLRYALEFFRPLFPEKAADTVTKKLKNLQDALGAHQDYEVQREKLLYYTEEAAKKLKNPLNLSVASGYLARYLDELQSAERDKCLELIEDFVSVKTRGLIREMLK</sequence>
<name>A0A410K0F3_9BACT</name>
<protein>
    <submittedName>
        <fullName evidence="2">CHAD domain-containing protein</fullName>
    </submittedName>
</protein>
<dbReference type="Proteomes" id="UP000287502">
    <property type="component" value="Chromosome"/>
</dbReference>